<evidence type="ECO:0000313" key="2">
    <source>
        <dbReference type="Proteomes" id="UP000037247"/>
    </source>
</evidence>
<gene>
    <name evidence="1" type="ORF">ABW18_21770</name>
</gene>
<name>A0ABR5I6H8_9ACTN</name>
<reference evidence="1 2" key="1">
    <citation type="submission" date="2015-05" db="EMBL/GenBank/DDBJ databases">
        <title>Draft genome sequence of the bacterium Gordonia jacobaea a new member of the Gordonia genus.</title>
        <authorList>
            <person name="Jimenez-Galisteo G."/>
            <person name="Dominguez A."/>
            <person name="Munoz E."/>
            <person name="Vinas M."/>
        </authorList>
    </citation>
    <scope>NUCLEOTIDE SEQUENCE [LARGE SCALE GENOMIC DNA]</scope>
    <source>
        <strain evidence="2">mv1</strain>
    </source>
</reference>
<evidence type="ECO:0000313" key="1">
    <source>
        <dbReference type="EMBL" id="KNA89290.1"/>
    </source>
</evidence>
<protein>
    <submittedName>
        <fullName evidence="1">Uncharacterized protein</fullName>
    </submittedName>
</protein>
<dbReference type="EMBL" id="LDTZ01000028">
    <property type="protein sequence ID" value="KNA89290.1"/>
    <property type="molecule type" value="Genomic_DNA"/>
</dbReference>
<dbReference type="RefSeq" id="WP_049701035.1">
    <property type="nucleotide sequence ID" value="NZ_JAQDQF010000001.1"/>
</dbReference>
<accession>A0ABR5I6H8</accession>
<keyword evidence="2" id="KW-1185">Reference proteome</keyword>
<comment type="caution">
    <text evidence="1">The sequence shown here is derived from an EMBL/GenBank/DDBJ whole genome shotgun (WGS) entry which is preliminary data.</text>
</comment>
<organism evidence="1 2">
    <name type="scientific">Gordonia jacobaea</name>
    <dbReference type="NCBI Taxonomy" id="122202"/>
    <lineage>
        <taxon>Bacteria</taxon>
        <taxon>Bacillati</taxon>
        <taxon>Actinomycetota</taxon>
        <taxon>Actinomycetes</taxon>
        <taxon>Mycobacteriales</taxon>
        <taxon>Gordoniaceae</taxon>
        <taxon>Gordonia</taxon>
    </lineage>
</organism>
<proteinExistence type="predicted"/>
<sequence length="154" mass="16259">MAREIATATDRGIRAARSQVSQDFDDAVAQLEKNGDAARLMHSHMVRELLETSYQDGLSGDDVSDVLTRAVASASRWDAPVDPDAVAAVLLGALGVGEQSGVNGAVAQSIPLVKIISAAILVTADLVADAEVDHEPYITRAVGEIRRDQTIEIP</sequence>
<dbReference type="Proteomes" id="UP000037247">
    <property type="component" value="Unassembled WGS sequence"/>
</dbReference>